<comment type="function">
    <text evidence="2">Catalyzes the transfer of a methyl group from 5-methyltetrahydrofolate to homocysteine resulting in methionine formation.</text>
</comment>
<dbReference type="EC" id="2.1.1.14" evidence="5"/>
<dbReference type="SUPFAM" id="SSF51726">
    <property type="entry name" value="UROD/MetE-like"/>
    <property type="match status" value="2"/>
</dbReference>
<name>A0A7J7MZT8_9MAGN</name>
<dbReference type="InterPro" id="IPR013215">
    <property type="entry name" value="Cbl-indep_Met_Synth_N"/>
</dbReference>
<evidence type="ECO:0000256" key="6">
    <source>
        <dbReference type="ARBA" id="ARBA00022603"/>
    </source>
</evidence>
<comment type="caution">
    <text evidence="15">The sequence shown here is derived from an EMBL/GenBank/DDBJ whole genome shotgun (WGS) entry which is preliminary data.</text>
</comment>
<evidence type="ECO:0000256" key="11">
    <source>
        <dbReference type="ARBA" id="ARBA00023167"/>
    </source>
</evidence>
<evidence type="ECO:0000256" key="3">
    <source>
        <dbReference type="ARBA" id="ARBA00004681"/>
    </source>
</evidence>
<keyword evidence="9" id="KW-0479">Metal-binding</keyword>
<dbReference type="Pfam" id="PF01717">
    <property type="entry name" value="Meth_synt_2"/>
    <property type="match status" value="1"/>
</dbReference>
<evidence type="ECO:0000256" key="5">
    <source>
        <dbReference type="ARBA" id="ARBA00012034"/>
    </source>
</evidence>
<keyword evidence="10" id="KW-0862">Zinc</keyword>
<keyword evidence="7" id="KW-0028">Amino-acid biosynthesis</keyword>
<sequence length="472" mass="52875">MLDITNVGQTTGIEVKSDASNWGKFGYALSSASCMLMRSRVTSEAERRNGFCLLVEEPITTEDNAAGIRPRLSRRYPANDMGSKFGVYLFCELFIPGKGFRAEDLMFENNNLSGAFALSWLTCLSLELRVPVLVGLVCYLLLSKPVKGVEKSFALLSLLGKIIPVYKEVLAELKAVGATWVQIDEPTLVMDLDYHKLKAFTEAYEHLEDALSGFSVIIETYFADLLAEAYKTIISLKGVFAIGLDLVRGDKTLELKILEVNALAKALASEKDEAFFSANAASQASRKSSPRVNDEAVQKAASTIRESEHRRGTPVTARLDAQQKDLNLSILPTMTIGSFPQTPNLHRVRREYKGNKISEEEYIKAMKKEISKVVKLQEDLDIDRKDMVEYFGEQLKGFAFSANGWVQSYGSRCVKPPIIYGADIPRVTDTSRVQRISKDNLRERACKEQVLHLTFYTRHKIDMLPHLLICFI</sequence>
<feature type="domain" description="Cobalamin-independent methionine synthase MetE C-terminal/archaeal" evidence="13">
    <location>
        <begin position="331"/>
        <end position="443"/>
    </location>
</feature>
<dbReference type="PANTHER" id="PTHR30519">
    <property type="entry name" value="5-METHYLTETRAHYDROPTEROYLTRIGLUTAMATE--HOMOCYSTEINE METHYLTRANSFERASE"/>
    <property type="match status" value="1"/>
</dbReference>
<evidence type="ECO:0000259" key="14">
    <source>
        <dbReference type="Pfam" id="PF08267"/>
    </source>
</evidence>
<evidence type="ECO:0000256" key="8">
    <source>
        <dbReference type="ARBA" id="ARBA00022679"/>
    </source>
</evidence>
<dbReference type="GO" id="GO:0008270">
    <property type="term" value="F:zinc ion binding"/>
    <property type="evidence" value="ECO:0007669"/>
    <property type="project" value="InterPro"/>
</dbReference>
<evidence type="ECO:0000256" key="7">
    <source>
        <dbReference type="ARBA" id="ARBA00022605"/>
    </source>
</evidence>
<dbReference type="Gene3D" id="3.20.20.210">
    <property type="match status" value="3"/>
</dbReference>
<comment type="cofactor">
    <cofactor evidence="1">
        <name>Zn(2+)</name>
        <dbReference type="ChEBI" id="CHEBI:29105"/>
    </cofactor>
</comment>
<dbReference type="GO" id="GO:0003871">
    <property type="term" value="F:5-methyltetrahydropteroyltriglutamate-homocysteine S-methyltransferase activity"/>
    <property type="evidence" value="ECO:0007669"/>
    <property type="project" value="UniProtKB-EC"/>
</dbReference>
<keyword evidence="8" id="KW-0808">Transferase</keyword>
<dbReference type="UniPathway" id="UPA00051">
    <property type="reaction ID" value="UER00082"/>
</dbReference>
<keyword evidence="11" id="KW-0486">Methionine biosynthesis</keyword>
<evidence type="ECO:0000256" key="2">
    <source>
        <dbReference type="ARBA" id="ARBA00002777"/>
    </source>
</evidence>
<evidence type="ECO:0000256" key="1">
    <source>
        <dbReference type="ARBA" id="ARBA00001947"/>
    </source>
</evidence>
<accession>A0A7J7MZT8</accession>
<dbReference type="EMBL" id="JACGCM010001165">
    <property type="protein sequence ID" value="KAF6160347.1"/>
    <property type="molecule type" value="Genomic_DNA"/>
</dbReference>
<dbReference type="Proteomes" id="UP000541444">
    <property type="component" value="Unassembled WGS sequence"/>
</dbReference>
<keyword evidence="16" id="KW-1185">Reference proteome</keyword>
<evidence type="ECO:0000313" key="15">
    <source>
        <dbReference type="EMBL" id="KAF6160347.1"/>
    </source>
</evidence>
<comment type="catalytic activity">
    <reaction evidence="12">
        <text>5-methyltetrahydropteroyltri-L-glutamate + L-homocysteine = tetrahydropteroyltri-L-glutamate + L-methionine</text>
        <dbReference type="Rhea" id="RHEA:21196"/>
        <dbReference type="ChEBI" id="CHEBI:57844"/>
        <dbReference type="ChEBI" id="CHEBI:58140"/>
        <dbReference type="ChEBI" id="CHEBI:58199"/>
        <dbReference type="ChEBI" id="CHEBI:58207"/>
        <dbReference type="EC" id="2.1.1.14"/>
    </reaction>
</comment>
<dbReference type="GO" id="GO:0032259">
    <property type="term" value="P:methylation"/>
    <property type="evidence" value="ECO:0007669"/>
    <property type="project" value="UniProtKB-KW"/>
</dbReference>
<gene>
    <name evidence="15" type="ORF">GIB67_019116</name>
</gene>
<organism evidence="15 16">
    <name type="scientific">Kingdonia uniflora</name>
    <dbReference type="NCBI Taxonomy" id="39325"/>
    <lineage>
        <taxon>Eukaryota</taxon>
        <taxon>Viridiplantae</taxon>
        <taxon>Streptophyta</taxon>
        <taxon>Embryophyta</taxon>
        <taxon>Tracheophyta</taxon>
        <taxon>Spermatophyta</taxon>
        <taxon>Magnoliopsida</taxon>
        <taxon>Ranunculales</taxon>
        <taxon>Circaeasteraceae</taxon>
        <taxon>Kingdonia</taxon>
    </lineage>
</organism>
<dbReference type="GO" id="GO:0009086">
    <property type="term" value="P:methionine biosynthetic process"/>
    <property type="evidence" value="ECO:0007669"/>
    <property type="project" value="UniProtKB-KW"/>
</dbReference>
<evidence type="ECO:0000313" key="16">
    <source>
        <dbReference type="Proteomes" id="UP000541444"/>
    </source>
</evidence>
<dbReference type="InterPro" id="IPR002629">
    <property type="entry name" value="Met_Synth_C/arc"/>
</dbReference>
<evidence type="ECO:0000256" key="4">
    <source>
        <dbReference type="ARBA" id="ARBA00009553"/>
    </source>
</evidence>
<dbReference type="Pfam" id="PF08267">
    <property type="entry name" value="Meth_synt_1"/>
    <property type="match status" value="1"/>
</dbReference>
<proteinExistence type="inferred from homology"/>
<reference evidence="15 16" key="1">
    <citation type="journal article" date="2020" name="IScience">
        <title>Genome Sequencing of the Endangered Kingdonia uniflora (Circaeasteraceae, Ranunculales) Reveals Potential Mechanisms of Evolutionary Specialization.</title>
        <authorList>
            <person name="Sun Y."/>
            <person name="Deng T."/>
            <person name="Zhang A."/>
            <person name="Moore M.J."/>
            <person name="Landis J.B."/>
            <person name="Lin N."/>
            <person name="Zhang H."/>
            <person name="Zhang X."/>
            <person name="Huang J."/>
            <person name="Zhang X."/>
            <person name="Sun H."/>
            <person name="Wang H."/>
        </authorList>
    </citation>
    <scope>NUCLEOTIDE SEQUENCE [LARGE SCALE GENOMIC DNA]</scope>
    <source>
        <strain evidence="15">TB1705</strain>
        <tissue evidence="15">Leaf</tissue>
    </source>
</reference>
<dbReference type="InterPro" id="IPR038071">
    <property type="entry name" value="UROD/MetE-like_sf"/>
</dbReference>
<evidence type="ECO:0000259" key="13">
    <source>
        <dbReference type="Pfam" id="PF01717"/>
    </source>
</evidence>
<evidence type="ECO:0000256" key="10">
    <source>
        <dbReference type="ARBA" id="ARBA00022833"/>
    </source>
</evidence>
<feature type="domain" description="Cobalamin-independent methionine synthase MetE N-terminal" evidence="14">
    <location>
        <begin position="130"/>
        <end position="255"/>
    </location>
</feature>
<evidence type="ECO:0000256" key="9">
    <source>
        <dbReference type="ARBA" id="ARBA00022723"/>
    </source>
</evidence>
<comment type="pathway">
    <text evidence="3">Amino-acid biosynthesis; L-methionine biosynthesis via de novo pathway; L-methionine from L-homocysteine (MetE route): step 1/1.</text>
</comment>
<keyword evidence="6" id="KW-0489">Methyltransferase</keyword>
<protein>
    <recommendedName>
        <fullName evidence="5">5-methyltetrahydropteroyltriglutamate--homocysteine S-methyltransferase</fullName>
        <ecNumber evidence="5">2.1.1.14</ecNumber>
    </recommendedName>
</protein>
<dbReference type="AlphaFoldDB" id="A0A7J7MZT8"/>
<dbReference type="OrthoDB" id="1053771at2759"/>
<evidence type="ECO:0000256" key="12">
    <source>
        <dbReference type="ARBA" id="ARBA00048690"/>
    </source>
</evidence>
<comment type="similarity">
    <text evidence="4">Belongs to the vitamin-B12 independent methionine synthase family.</text>
</comment>